<gene>
    <name evidence="3" type="ORF">GCM10011487_43170</name>
</gene>
<dbReference type="AlphaFoldDB" id="A0A829YG63"/>
<sequence length="65" mass="7287">MLAGGPTGQPTYFVYEDGGQRWRWFLLDAQRRKIANSGRGYRSRADCLASIDLVRLSADAGLREP</sequence>
<dbReference type="Proteomes" id="UP000445000">
    <property type="component" value="Unassembled WGS sequence"/>
</dbReference>
<keyword evidence="4" id="KW-1185">Reference proteome</keyword>
<organism evidence="3 4">
    <name type="scientific">Steroidobacter agaridevorans</name>
    <dbReference type="NCBI Taxonomy" id="2695856"/>
    <lineage>
        <taxon>Bacteria</taxon>
        <taxon>Pseudomonadati</taxon>
        <taxon>Pseudomonadota</taxon>
        <taxon>Gammaproteobacteria</taxon>
        <taxon>Steroidobacterales</taxon>
        <taxon>Steroidobacteraceae</taxon>
        <taxon>Steroidobacter</taxon>
    </lineage>
</organism>
<dbReference type="Pfam" id="PF07411">
    <property type="entry name" value="DUF1508"/>
    <property type="match status" value="1"/>
</dbReference>
<evidence type="ECO:0000259" key="2">
    <source>
        <dbReference type="Pfam" id="PF07411"/>
    </source>
</evidence>
<dbReference type="InterPro" id="IPR010879">
    <property type="entry name" value="DUF1508"/>
</dbReference>
<name>A0A829YG63_9GAMM</name>
<comment type="similarity">
    <text evidence="1">Belongs to the UPF0339 family. Duplicated subfamily.</text>
</comment>
<accession>A0A829YG63</accession>
<feature type="domain" description="DUF1508" evidence="2">
    <location>
        <begin position="21"/>
        <end position="60"/>
    </location>
</feature>
<evidence type="ECO:0000313" key="4">
    <source>
        <dbReference type="Proteomes" id="UP000445000"/>
    </source>
</evidence>
<proteinExistence type="inferred from homology"/>
<dbReference type="SUPFAM" id="SSF160113">
    <property type="entry name" value="YegP-like"/>
    <property type="match status" value="1"/>
</dbReference>
<evidence type="ECO:0000313" key="3">
    <source>
        <dbReference type="EMBL" id="GFE82317.1"/>
    </source>
</evidence>
<evidence type="ECO:0000256" key="1">
    <source>
        <dbReference type="ARBA" id="ARBA00007576"/>
    </source>
</evidence>
<comment type="caution">
    <text evidence="3">The sequence shown here is derived from an EMBL/GenBank/DDBJ whole genome shotgun (WGS) entry which is preliminary data.</text>
</comment>
<dbReference type="EMBL" id="BLJN01000004">
    <property type="protein sequence ID" value="GFE82317.1"/>
    <property type="molecule type" value="Genomic_DNA"/>
</dbReference>
<dbReference type="InterPro" id="IPR036913">
    <property type="entry name" value="YegP-like_sf"/>
</dbReference>
<dbReference type="Gene3D" id="3.30.160.160">
    <property type="entry name" value="YegP-like"/>
    <property type="match status" value="1"/>
</dbReference>
<protein>
    <recommendedName>
        <fullName evidence="2">DUF1508 domain-containing protein</fullName>
    </recommendedName>
</protein>
<reference evidence="4" key="1">
    <citation type="submission" date="2020-01" db="EMBL/GenBank/DDBJ databases">
        <title>'Steroidobacter agaridevorans' sp. nov., agar-degrading bacteria isolated from rhizosphere soils.</title>
        <authorList>
            <person name="Ikenaga M."/>
            <person name="Kataoka M."/>
            <person name="Murouchi A."/>
            <person name="Katsuragi S."/>
            <person name="Sakai M."/>
        </authorList>
    </citation>
    <scope>NUCLEOTIDE SEQUENCE [LARGE SCALE GENOMIC DNA]</scope>
    <source>
        <strain evidence="4">YU21-B</strain>
    </source>
</reference>